<keyword evidence="7" id="KW-1133">Transmembrane helix</keyword>
<protein>
    <submittedName>
        <fullName evidence="9">Iron-sulfur-binding reductase</fullName>
    </submittedName>
</protein>
<evidence type="ECO:0000256" key="6">
    <source>
        <dbReference type="SAM" id="MobiDB-lite"/>
    </source>
</evidence>
<evidence type="ECO:0000256" key="1">
    <source>
        <dbReference type="ARBA" id="ARBA00022485"/>
    </source>
</evidence>
<feature type="non-terminal residue" evidence="9">
    <location>
        <position position="1"/>
    </location>
</feature>
<dbReference type="InterPro" id="IPR017900">
    <property type="entry name" value="4Fe4S_Fe_S_CS"/>
</dbReference>
<accession>T0YWX7</accession>
<dbReference type="GO" id="GO:0046872">
    <property type="term" value="F:metal ion binding"/>
    <property type="evidence" value="ECO:0007669"/>
    <property type="project" value="UniProtKB-KW"/>
</dbReference>
<dbReference type="GO" id="GO:0016491">
    <property type="term" value="F:oxidoreductase activity"/>
    <property type="evidence" value="ECO:0007669"/>
    <property type="project" value="UniProtKB-KW"/>
</dbReference>
<evidence type="ECO:0000256" key="5">
    <source>
        <dbReference type="ARBA" id="ARBA00023014"/>
    </source>
</evidence>
<keyword evidence="3" id="KW-0560">Oxidoreductase</keyword>
<reference evidence="9" key="2">
    <citation type="journal article" date="2014" name="ISME J.">
        <title>Microbial stratification in low pH oxic and suboxic macroscopic growths along an acid mine drainage.</title>
        <authorList>
            <person name="Mendez-Garcia C."/>
            <person name="Mesa V."/>
            <person name="Sprenger R.R."/>
            <person name="Richter M."/>
            <person name="Diez M.S."/>
            <person name="Solano J."/>
            <person name="Bargiela R."/>
            <person name="Golyshina O.V."/>
            <person name="Manteca A."/>
            <person name="Ramos J.L."/>
            <person name="Gallego J.R."/>
            <person name="Llorente I."/>
            <person name="Martins Dos Santos V.A."/>
            <person name="Jensen O.N."/>
            <person name="Pelaez A.I."/>
            <person name="Sanchez J."/>
            <person name="Ferrer M."/>
        </authorList>
    </citation>
    <scope>NUCLEOTIDE SEQUENCE</scope>
</reference>
<evidence type="ECO:0000256" key="4">
    <source>
        <dbReference type="ARBA" id="ARBA00023004"/>
    </source>
</evidence>
<proteinExistence type="predicted"/>
<evidence type="ECO:0000259" key="8">
    <source>
        <dbReference type="PROSITE" id="PS51379"/>
    </source>
</evidence>
<organism evidence="9">
    <name type="scientific">mine drainage metagenome</name>
    <dbReference type="NCBI Taxonomy" id="410659"/>
    <lineage>
        <taxon>unclassified sequences</taxon>
        <taxon>metagenomes</taxon>
        <taxon>ecological metagenomes</taxon>
    </lineage>
</organism>
<feature type="region of interest" description="Disordered" evidence="6">
    <location>
        <begin position="148"/>
        <end position="168"/>
    </location>
</feature>
<evidence type="ECO:0000256" key="7">
    <source>
        <dbReference type="SAM" id="Phobius"/>
    </source>
</evidence>
<dbReference type="PROSITE" id="PS00198">
    <property type="entry name" value="4FE4S_FER_1"/>
    <property type="match status" value="1"/>
</dbReference>
<keyword evidence="2" id="KW-0479">Metal-binding</keyword>
<keyword evidence="7" id="KW-0812">Transmembrane</keyword>
<dbReference type="PROSITE" id="PS51379">
    <property type="entry name" value="4FE4S_FER_2"/>
    <property type="match status" value="1"/>
</dbReference>
<dbReference type="InterPro" id="IPR017896">
    <property type="entry name" value="4Fe4S_Fe-S-bd"/>
</dbReference>
<dbReference type="AlphaFoldDB" id="T0YWX7"/>
<feature type="domain" description="4Fe-4S ferredoxin-type" evidence="8">
    <location>
        <begin position="100"/>
        <end position="130"/>
    </location>
</feature>
<dbReference type="Pfam" id="PF12797">
    <property type="entry name" value="Fer4_2"/>
    <property type="match status" value="1"/>
</dbReference>
<gene>
    <name evidence="9" type="ORF">B1A_17878</name>
</gene>
<dbReference type="InterPro" id="IPR051460">
    <property type="entry name" value="HdrC_iron-sulfur_subunit"/>
</dbReference>
<feature type="transmembrane region" description="Helical" evidence="7">
    <location>
        <begin position="30"/>
        <end position="52"/>
    </location>
</feature>
<keyword evidence="5" id="KW-0411">Iron-sulfur</keyword>
<dbReference type="Gene3D" id="1.10.1060.10">
    <property type="entry name" value="Alpha-helical ferredoxin"/>
    <property type="match status" value="1"/>
</dbReference>
<reference evidence="9" key="1">
    <citation type="submission" date="2013-08" db="EMBL/GenBank/DDBJ databases">
        <authorList>
            <person name="Mendez C."/>
            <person name="Richter M."/>
            <person name="Ferrer M."/>
            <person name="Sanchez J."/>
        </authorList>
    </citation>
    <scope>NUCLEOTIDE SEQUENCE</scope>
</reference>
<comment type="caution">
    <text evidence="9">The sequence shown here is derived from an EMBL/GenBank/DDBJ whole genome shotgun (WGS) entry which is preliminary data.</text>
</comment>
<dbReference type="Gene3D" id="1.20.950.20">
    <property type="entry name" value="Transmembrane di-heme cytochromes, Chain C"/>
    <property type="match status" value="1"/>
</dbReference>
<dbReference type="PANTHER" id="PTHR43255">
    <property type="entry name" value="IRON-SULFUR-BINDING OXIDOREDUCTASE FADF-RELATED-RELATED"/>
    <property type="match status" value="1"/>
</dbReference>
<sequence length="168" mass="18913">SPPTPTRWSTCAPSQTRWRGVFRGFHGEAIWAWHEFFLWAHLLLVAGFLVYLGRSKHLHILTVGPNVFFRELEPAGRHLPLLDIEAADHFGISKVEHLSWKQELDLATCTECGRCQVHCPAFNTGKPLSPKLFITDLRDGWYANARGEAPPPSYWSQGEPGREAPADG</sequence>
<keyword evidence="1" id="KW-0004">4Fe-4S</keyword>
<dbReference type="EMBL" id="AUZX01013165">
    <property type="protein sequence ID" value="EQD36467.1"/>
    <property type="molecule type" value="Genomic_DNA"/>
</dbReference>
<keyword evidence="7" id="KW-0472">Membrane</keyword>
<evidence type="ECO:0000256" key="2">
    <source>
        <dbReference type="ARBA" id="ARBA00022723"/>
    </source>
</evidence>
<name>T0YWX7_9ZZZZ</name>
<dbReference type="InterPro" id="IPR009051">
    <property type="entry name" value="Helical_ferredxn"/>
</dbReference>
<dbReference type="PANTHER" id="PTHR43255:SF1">
    <property type="entry name" value="IRON-SULFUR-BINDING OXIDOREDUCTASE FADF-RELATED"/>
    <property type="match status" value="1"/>
</dbReference>
<evidence type="ECO:0000256" key="3">
    <source>
        <dbReference type="ARBA" id="ARBA00023002"/>
    </source>
</evidence>
<dbReference type="SUPFAM" id="SSF46548">
    <property type="entry name" value="alpha-helical ferredoxin"/>
    <property type="match status" value="1"/>
</dbReference>
<dbReference type="GO" id="GO:0005886">
    <property type="term" value="C:plasma membrane"/>
    <property type="evidence" value="ECO:0007669"/>
    <property type="project" value="TreeGrafter"/>
</dbReference>
<dbReference type="GO" id="GO:0051539">
    <property type="term" value="F:4 iron, 4 sulfur cluster binding"/>
    <property type="evidence" value="ECO:0007669"/>
    <property type="project" value="UniProtKB-KW"/>
</dbReference>
<evidence type="ECO:0000313" key="9">
    <source>
        <dbReference type="EMBL" id="EQD36467.1"/>
    </source>
</evidence>
<feature type="non-terminal residue" evidence="9">
    <location>
        <position position="168"/>
    </location>
</feature>
<keyword evidence="4" id="KW-0408">Iron</keyword>